<feature type="transmembrane region" description="Helical" evidence="1">
    <location>
        <begin position="151"/>
        <end position="169"/>
    </location>
</feature>
<name>A0A9D1IJF7_9BACT</name>
<keyword evidence="3" id="KW-0482">Metalloprotease</keyword>
<keyword evidence="1" id="KW-1133">Transmembrane helix</keyword>
<gene>
    <name evidence="3" type="ORF">IAD18_01975</name>
</gene>
<evidence type="ECO:0000313" key="4">
    <source>
        <dbReference type="Proteomes" id="UP000824076"/>
    </source>
</evidence>
<feature type="transmembrane region" description="Helical" evidence="1">
    <location>
        <begin position="57"/>
        <end position="79"/>
    </location>
</feature>
<evidence type="ECO:0000256" key="1">
    <source>
        <dbReference type="SAM" id="Phobius"/>
    </source>
</evidence>
<dbReference type="GO" id="GO:0004175">
    <property type="term" value="F:endopeptidase activity"/>
    <property type="evidence" value="ECO:0007669"/>
    <property type="project" value="UniProtKB-ARBA"/>
</dbReference>
<protein>
    <submittedName>
        <fullName evidence="3">CPBP family intramembrane metalloprotease</fullName>
    </submittedName>
</protein>
<accession>A0A9D1IJF7</accession>
<feature type="domain" description="CAAX prenyl protease 2/Lysostaphin resistance protein A-like" evidence="2">
    <location>
        <begin position="154"/>
        <end position="241"/>
    </location>
</feature>
<feature type="transmembrane region" description="Helical" evidence="1">
    <location>
        <begin position="229"/>
        <end position="249"/>
    </location>
</feature>
<feature type="transmembrane region" description="Helical" evidence="1">
    <location>
        <begin position="91"/>
        <end position="112"/>
    </location>
</feature>
<keyword evidence="3" id="KW-0645">Protease</keyword>
<feature type="transmembrane region" description="Helical" evidence="1">
    <location>
        <begin position="190"/>
        <end position="209"/>
    </location>
</feature>
<organism evidence="3 4">
    <name type="scientific">Candidatus Limisoma intestinavium</name>
    <dbReference type="NCBI Taxonomy" id="2840856"/>
    <lineage>
        <taxon>Bacteria</taxon>
        <taxon>Pseudomonadati</taxon>
        <taxon>Bacteroidota</taxon>
        <taxon>Bacteroidia</taxon>
        <taxon>Bacteroidales</taxon>
        <taxon>Candidatus Limisoma</taxon>
    </lineage>
</organism>
<dbReference type="PANTHER" id="PTHR36435">
    <property type="entry name" value="SLR1288 PROTEIN"/>
    <property type="match status" value="1"/>
</dbReference>
<dbReference type="GO" id="GO:0080120">
    <property type="term" value="P:CAAX-box protein maturation"/>
    <property type="evidence" value="ECO:0007669"/>
    <property type="project" value="UniProtKB-ARBA"/>
</dbReference>
<evidence type="ECO:0000259" key="2">
    <source>
        <dbReference type="Pfam" id="PF02517"/>
    </source>
</evidence>
<feature type="transmembrane region" description="Helical" evidence="1">
    <location>
        <begin position="270"/>
        <end position="289"/>
    </location>
</feature>
<dbReference type="GO" id="GO:0008237">
    <property type="term" value="F:metallopeptidase activity"/>
    <property type="evidence" value="ECO:0007669"/>
    <property type="project" value="UniProtKB-KW"/>
</dbReference>
<dbReference type="InterPro" id="IPR003675">
    <property type="entry name" value="Rce1/LyrA-like_dom"/>
</dbReference>
<keyword evidence="3" id="KW-0378">Hydrolase</keyword>
<dbReference type="EMBL" id="DVMS01000051">
    <property type="protein sequence ID" value="HIU38417.1"/>
    <property type="molecule type" value="Genomic_DNA"/>
</dbReference>
<reference evidence="3" key="2">
    <citation type="journal article" date="2021" name="PeerJ">
        <title>Extensive microbial diversity within the chicken gut microbiome revealed by metagenomics and culture.</title>
        <authorList>
            <person name="Gilroy R."/>
            <person name="Ravi A."/>
            <person name="Getino M."/>
            <person name="Pursley I."/>
            <person name="Horton D.L."/>
            <person name="Alikhan N.F."/>
            <person name="Baker D."/>
            <person name="Gharbi K."/>
            <person name="Hall N."/>
            <person name="Watson M."/>
            <person name="Adriaenssens E.M."/>
            <person name="Foster-Nyarko E."/>
            <person name="Jarju S."/>
            <person name="Secka A."/>
            <person name="Antonio M."/>
            <person name="Oren A."/>
            <person name="Chaudhuri R.R."/>
            <person name="La Ragione R."/>
            <person name="Hildebrand F."/>
            <person name="Pallen M.J."/>
        </authorList>
    </citation>
    <scope>NUCLEOTIDE SEQUENCE</scope>
    <source>
        <strain evidence="3">17073</strain>
    </source>
</reference>
<dbReference type="InterPro" id="IPR052710">
    <property type="entry name" value="CAAX_protease"/>
</dbReference>
<dbReference type="PANTHER" id="PTHR36435:SF1">
    <property type="entry name" value="CAAX AMINO TERMINAL PROTEASE FAMILY PROTEIN"/>
    <property type="match status" value="1"/>
</dbReference>
<dbReference type="Pfam" id="PF02517">
    <property type="entry name" value="Rce1-like"/>
    <property type="match status" value="1"/>
</dbReference>
<comment type="caution">
    <text evidence="3">The sequence shown here is derived from an EMBL/GenBank/DDBJ whole genome shotgun (WGS) entry which is preliminary data.</text>
</comment>
<keyword evidence="1" id="KW-0812">Transmembrane</keyword>
<proteinExistence type="predicted"/>
<keyword evidence="1" id="KW-0472">Membrane</keyword>
<evidence type="ECO:0000313" key="3">
    <source>
        <dbReference type="EMBL" id="HIU38417.1"/>
    </source>
</evidence>
<dbReference type="AlphaFoldDB" id="A0A9D1IJF7"/>
<reference evidence="3" key="1">
    <citation type="submission" date="2020-10" db="EMBL/GenBank/DDBJ databases">
        <authorList>
            <person name="Gilroy R."/>
        </authorList>
    </citation>
    <scope>NUCLEOTIDE SEQUENCE</scope>
    <source>
        <strain evidence="3">17073</strain>
    </source>
</reference>
<sequence length="295" mass="32045">MTGQLNINRLREFPMWRALLVLFGALLFGLVVSAFCSGWLGSAAGWEAPAVMKTATVMQNALMFMVPALLTGFVFYGKAFRFVGLSKKPPMSAIVWMLVVYVAMTPAMNWLVAWNASVSLPESMAPLEQWLKAQEMGAQEATSQVVDVSSPFDLCLTILLVGILTGLCEETFFRGALQQIFICGTKKGHLAVWISALIFSAMHFQFYGFVPRLVLGAFFGYMYLWSGSLWVPVVGHAINNTAVVVLTWLKEQGAASSIDSVGVAESGVPYAAIASVLATLALMIVFRAYNARGNG</sequence>
<dbReference type="Proteomes" id="UP000824076">
    <property type="component" value="Unassembled WGS sequence"/>
</dbReference>